<sequence length="229" mass="26209">MVIPKGDKKAAKEHHHELEHDIVASGDETVHFITGWHIPEEIPDPILGRRHSQVGYAAMRRGNTISQKTLPAGRRATATNAIGWAALLALIKTFKLRRKDETISTLRLYTTSPGTIRNLIEFSNKPSGHSMSIALATAFEDIFDAYPDFSIEVWGYSLNAFKDCEKDHRFLEFCVPCNFVMNLPTYRKDVIIPTHFHLPGYTLVRLRFSHHSFSYHFLFHVTCYIFSFS</sequence>
<gene>
    <name evidence="1" type="ORF">Agabi119p4_9305</name>
</gene>
<proteinExistence type="predicted"/>
<organism evidence="1 2">
    <name type="scientific">Agaricus bisporus var. burnettii</name>
    <dbReference type="NCBI Taxonomy" id="192524"/>
    <lineage>
        <taxon>Eukaryota</taxon>
        <taxon>Fungi</taxon>
        <taxon>Dikarya</taxon>
        <taxon>Basidiomycota</taxon>
        <taxon>Agaricomycotina</taxon>
        <taxon>Agaricomycetes</taxon>
        <taxon>Agaricomycetidae</taxon>
        <taxon>Agaricales</taxon>
        <taxon>Agaricineae</taxon>
        <taxon>Agaricaceae</taxon>
        <taxon>Agaricus</taxon>
    </lineage>
</organism>
<dbReference type="AlphaFoldDB" id="A0A8H7C5M3"/>
<protein>
    <submittedName>
        <fullName evidence="1">Uncharacterized protein</fullName>
    </submittedName>
</protein>
<evidence type="ECO:0000313" key="2">
    <source>
        <dbReference type="Proteomes" id="UP000629468"/>
    </source>
</evidence>
<name>A0A8H7C5M3_AGABI</name>
<accession>A0A8H7C5M3</accession>
<comment type="caution">
    <text evidence="1">The sequence shown here is derived from an EMBL/GenBank/DDBJ whole genome shotgun (WGS) entry which is preliminary data.</text>
</comment>
<dbReference type="Proteomes" id="UP000629468">
    <property type="component" value="Unassembled WGS sequence"/>
</dbReference>
<dbReference type="EMBL" id="JABXXO010000012">
    <property type="protein sequence ID" value="KAF7762712.1"/>
    <property type="molecule type" value="Genomic_DNA"/>
</dbReference>
<reference evidence="1 2" key="1">
    <citation type="journal article" name="Sci. Rep.">
        <title>Telomere-to-telomere assembled and centromere annotated genomes of the two main subspecies of the button mushroom Agaricus bisporus reveal especially polymorphic chromosome ends.</title>
        <authorList>
            <person name="Sonnenberg A.S.M."/>
            <person name="Sedaghat-Telgerd N."/>
            <person name="Lavrijssen B."/>
            <person name="Ohm R.A."/>
            <person name="Hendrickx P.M."/>
            <person name="Scholtmeijer K."/>
            <person name="Baars J.J.P."/>
            <person name="van Peer A."/>
        </authorList>
    </citation>
    <scope>NUCLEOTIDE SEQUENCE [LARGE SCALE GENOMIC DNA]</scope>
    <source>
        <strain evidence="1 2">H119_p4</strain>
    </source>
</reference>
<evidence type="ECO:0000313" key="1">
    <source>
        <dbReference type="EMBL" id="KAF7762712.1"/>
    </source>
</evidence>